<reference evidence="2" key="1">
    <citation type="submission" date="2017-11" db="EMBL/GenBank/DDBJ databases">
        <authorList>
            <person name="Lima N.C."/>
            <person name="Parody-Merino A.M."/>
            <person name="Battley P.F."/>
            <person name="Fidler A.E."/>
            <person name="Prosdocimi F."/>
        </authorList>
    </citation>
    <scope>NUCLEOTIDE SEQUENCE [LARGE SCALE GENOMIC DNA]</scope>
</reference>
<keyword evidence="2" id="KW-1185">Reference proteome</keyword>
<reference evidence="2" key="2">
    <citation type="submission" date="2017-12" db="EMBL/GenBank/DDBJ databases">
        <title>Genome sequence of the Bar-tailed Godwit (Limosa lapponica baueri).</title>
        <authorList>
            <person name="Lima N.C.B."/>
            <person name="Parody-Merino A.M."/>
            <person name="Battley P.F."/>
            <person name="Fidler A.E."/>
            <person name="Prosdocimi F."/>
        </authorList>
    </citation>
    <scope>NUCLEOTIDE SEQUENCE [LARGE SCALE GENOMIC DNA]</scope>
</reference>
<protein>
    <submittedName>
        <fullName evidence="1">Uncharacterized protein</fullName>
    </submittedName>
</protein>
<name>A0A2I0U0G7_LIMLA</name>
<sequence length="182" mass="20363">MPEPSKSEWNKNIRKGKSTIQLKAAVLIGWQSALATMAPISPDLVVFVLLSHLYLFKRPDKANTCDALFTLRLSLQHIKLIIAPYRLEIGILLLASVDITSSRSLINSCDASPGVSSSEKKKEEKDEWGELASSLGQSLGPVFLDNHRKKEWEFGLAKFERKTLKANIVYPISDFVSMKPTY</sequence>
<dbReference type="AlphaFoldDB" id="A0A2I0U0G7"/>
<evidence type="ECO:0000313" key="2">
    <source>
        <dbReference type="Proteomes" id="UP000233556"/>
    </source>
</evidence>
<gene>
    <name evidence="1" type="ORF">llap_10187</name>
</gene>
<accession>A0A2I0U0G7</accession>
<dbReference type="EMBL" id="KZ506469">
    <property type="protein sequence ID" value="PKU39509.1"/>
    <property type="molecule type" value="Genomic_DNA"/>
</dbReference>
<proteinExistence type="predicted"/>
<dbReference type="Proteomes" id="UP000233556">
    <property type="component" value="Unassembled WGS sequence"/>
</dbReference>
<evidence type="ECO:0000313" key="1">
    <source>
        <dbReference type="EMBL" id="PKU39509.1"/>
    </source>
</evidence>
<organism evidence="1 2">
    <name type="scientific">Limosa lapponica baueri</name>
    <dbReference type="NCBI Taxonomy" id="1758121"/>
    <lineage>
        <taxon>Eukaryota</taxon>
        <taxon>Metazoa</taxon>
        <taxon>Chordata</taxon>
        <taxon>Craniata</taxon>
        <taxon>Vertebrata</taxon>
        <taxon>Euteleostomi</taxon>
        <taxon>Archelosauria</taxon>
        <taxon>Archosauria</taxon>
        <taxon>Dinosauria</taxon>
        <taxon>Saurischia</taxon>
        <taxon>Theropoda</taxon>
        <taxon>Coelurosauria</taxon>
        <taxon>Aves</taxon>
        <taxon>Neognathae</taxon>
        <taxon>Neoaves</taxon>
        <taxon>Charadriiformes</taxon>
        <taxon>Scolopacidae</taxon>
        <taxon>Limosa</taxon>
    </lineage>
</organism>